<dbReference type="InterPro" id="IPR029044">
    <property type="entry name" value="Nucleotide-diphossugar_trans"/>
</dbReference>
<dbReference type="GO" id="GO:0016757">
    <property type="term" value="F:glycosyltransferase activity"/>
    <property type="evidence" value="ECO:0007669"/>
    <property type="project" value="UniProtKB-KW"/>
</dbReference>
<keyword evidence="3" id="KW-0472">Membrane</keyword>
<dbReference type="PANTHER" id="PTHR43630:SF1">
    <property type="entry name" value="POLY-BETA-1,6-N-ACETYL-D-GLUCOSAMINE SYNTHASE"/>
    <property type="match status" value="1"/>
</dbReference>
<dbReference type="SUPFAM" id="SSF53448">
    <property type="entry name" value="Nucleotide-diphospho-sugar transferases"/>
    <property type="match status" value="1"/>
</dbReference>
<protein>
    <submittedName>
        <fullName evidence="5">Glycosyltransferase</fullName>
    </submittedName>
</protein>
<reference evidence="5" key="1">
    <citation type="journal article" date="2020" name="mSystems">
        <title>Genome- and Community-Level Interaction Insights into Carbon Utilization and Element Cycling Functions of Hydrothermarchaeota in Hydrothermal Sediment.</title>
        <authorList>
            <person name="Zhou Z."/>
            <person name="Liu Y."/>
            <person name="Xu W."/>
            <person name="Pan J."/>
            <person name="Luo Z.H."/>
            <person name="Li M."/>
        </authorList>
    </citation>
    <scope>NUCLEOTIDE SEQUENCE [LARGE SCALE GENOMIC DNA]</scope>
    <source>
        <strain evidence="5">SpSt-885</strain>
    </source>
</reference>
<keyword evidence="2 5" id="KW-0808">Transferase</keyword>
<keyword evidence="1" id="KW-0328">Glycosyltransferase</keyword>
<dbReference type="EMBL" id="DTLS01000040">
    <property type="protein sequence ID" value="HGZ59865.1"/>
    <property type="molecule type" value="Genomic_DNA"/>
</dbReference>
<feature type="transmembrane region" description="Helical" evidence="3">
    <location>
        <begin position="6"/>
        <end position="24"/>
    </location>
</feature>
<name>A0A7J3SKS2_9CREN</name>
<dbReference type="Gene3D" id="3.90.550.10">
    <property type="entry name" value="Spore Coat Polysaccharide Biosynthesis Protein SpsA, Chain A"/>
    <property type="match status" value="1"/>
</dbReference>
<dbReference type="Pfam" id="PF00535">
    <property type="entry name" value="Glycos_transf_2"/>
    <property type="match status" value="1"/>
</dbReference>
<accession>A0A7J3SKS2</accession>
<evidence type="ECO:0000256" key="2">
    <source>
        <dbReference type="ARBA" id="ARBA00022679"/>
    </source>
</evidence>
<dbReference type="AlphaFoldDB" id="A0A7J3SKS2"/>
<organism evidence="5">
    <name type="scientific">Fervidicoccus fontis</name>
    <dbReference type="NCBI Taxonomy" id="683846"/>
    <lineage>
        <taxon>Archaea</taxon>
        <taxon>Thermoproteota</taxon>
        <taxon>Thermoprotei</taxon>
        <taxon>Fervidicoccales</taxon>
        <taxon>Fervidicoccaceae</taxon>
        <taxon>Fervidicoccus</taxon>
    </lineage>
</organism>
<keyword evidence="3" id="KW-1133">Transmembrane helix</keyword>
<comment type="caution">
    <text evidence="5">The sequence shown here is derived from an EMBL/GenBank/DDBJ whole genome shotgun (WGS) entry which is preliminary data.</text>
</comment>
<keyword evidence="3" id="KW-0812">Transmembrane</keyword>
<sequence length="369" mass="42355">MLELTALTLAGIHFGTPLLYYYYLKSRYLNKPWDIKVDENYKPKVTIIIPTYNEAEFIWSKLDNLYAQDYPKSLMEIIVVDSKSNDGTVDLVKEWAYKHVDISLRLLEEPERHGMVPALNYALQNCQVNGEIMVFTDVDAFWNADALTNVTKYFADQNIGAVTASIVPTTLANDFLEGAYRNYYNQLRIAESKVHSTPVHNGALIAFRADLLYKMGGLPSYTGNNDSTPASLVAFMGYRAIQVDDVTVKEPLRESQFRRKVRRAQHLLLGFLKTKQYSKNLGIYRRVKLFEKVWRMEWWLHLVNPWLLVVCATLLVTSMFCGSLMALGLLGIGIMLLALRAYGTWVLQQLYLLIAAVKNLWTKEIIWSR</sequence>
<dbReference type="PANTHER" id="PTHR43630">
    <property type="entry name" value="POLY-BETA-1,6-N-ACETYL-D-GLUCOSAMINE SYNTHASE"/>
    <property type="match status" value="1"/>
</dbReference>
<feature type="domain" description="Glycosyltransferase 2-like" evidence="4">
    <location>
        <begin position="46"/>
        <end position="214"/>
    </location>
</feature>
<evidence type="ECO:0000256" key="3">
    <source>
        <dbReference type="SAM" id="Phobius"/>
    </source>
</evidence>
<evidence type="ECO:0000259" key="4">
    <source>
        <dbReference type="Pfam" id="PF00535"/>
    </source>
</evidence>
<proteinExistence type="predicted"/>
<feature type="transmembrane region" description="Helical" evidence="3">
    <location>
        <begin position="306"/>
        <end position="339"/>
    </location>
</feature>
<evidence type="ECO:0000256" key="1">
    <source>
        <dbReference type="ARBA" id="ARBA00022676"/>
    </source>
</evidence>
<evidence type="ECO:0000313" key="5">
    <source>
        <dbReference type="EMBL" id="HGZ59865.1"/>
    </source>
</evidence>
<gene>
    <name evidence="5" type="ORF">ENW83_01475</name>
</gene>
<dbReference type="InterPro" id="IPR001173">
    <property type="entry name" value="Glyco_trans_2-like"/>
</dbReference>